<dbReference type="Proteomes" id="UP001066276">
    <property type="component" value="Chromosome 11"/>
</dbReference>
<accession>A0AAV7LTZ4</accession>
<name>A0AAV7LTZ4_PLEWA</name>
<dbReference type="AlphaFoldDB" id="A0AAV7LTZ4"/>
<organism evidence="1 2">
    <name type="scientific">Pleurodeles waltl</name>
    <name type="common">Iberian ribbed newt</name>
    <dbReference type="NCBI Taxonomy" id="8319"/>
    <lineage>
        <taxon>Eukaryota</taxon>
        <taxon>Metazoa</taxon>
        <taxon>Chordata</taxon>
        <taxon>Craniata</taxon>
        <taxon>Vertebrata</taxon>
        <taxon>Euteleostomi</taxon>
        <taxon>Amphibia</taxon>
        <taxon>Batrachia</taxon>
        <taxon>Caudata</taxon>
        <taxon>Salamandroidea</taxon>
        <taxon>Salamandridae</taxon>
        <taxon>Pleurodelinae</taxon>
        <taxon>Pleurodeles</taxon>
    </lineage>
</organism>
<comment type="caution">
    <text evidence="1">The sequence shown here is derived from an EMBL/GenBank/DDBJ whole genome shotgun (WGS) entry which is preliminary data.</text>
</comment>
<protein>
    <submittedName>
        <fullName evidence="1">Uncharacterized protein</fullName>
    </submittedName>
</protein>
<keyword evidence="2" id="KW-1185">Reference proteome</keyword>
<reference evidence="1" key="1">
    <citation type="journal article" date="2022" name="bioRxiv">
        <title>Sequencing and chromosome-scale assembly of the giantPleurodeles waltlgenome.</title>
        <authorList>
            <person name="Brown T."/>
            <person name="Elewa A."/>
            <person name="Iarovenko S."/>
            <person name="Subramanian E."/>
            <person name="Araus A.J."/>
            <person name="Petzold A."/>
            <person name="Susuki M."/>
            <person name="Suzuki K.-i.T."/>
            <person name="Hayashi T."/>
            <person name="Toyoda A."/>
            <person name="Oliveira C."/>
            <person name="Osipova E."/>
            <person name="Leigh N.D."/>
            <person name="Simon A."/>
            <person name="Yun M.H."/>
        </authorList>
    </citation>
    <scope>NUCLEOTIDE SEQUENCE</scope>
    <source>
        <strain evidence="1">20211129_DDA</strain>
        <tissue evidence="1">Liver</tissue>
    </source>
</reference>
<sequence>MAPRVDQCPCQALLRAILLGQAAAGTPKGHTQAAVQPVRRPAAPSGFSVHQARPRKHPRCLTAAPLWRSQAEQSYLCLAWSGHLLAVSRLQRPTAIACRVPSNRGNQVGGLVAGCFG</sequence>
<dbReference type="EMBL" id="JANPWB010000015">
    <property type="protein sequence ID" value="KAJ1093033.1"/>
    <property type="molecule type" value="Genomic_DNA"/>
</dbReference>
<evidence type="ECO:0000313" key="1">
    <source>
        <dbReference type="EMBL" id="KAJ1093033.1"/>
    </source>
</evidence>
<proteinExistence type="predicted"/>
<gene>
    <name evidence="1" type="ORF">NDU88_006142</name>
</gene>
<evidence type="ECO:0000313" key="2">
    <source>
        <dbReference type="Proteomes" id="UP001066276"/>
    </source>
</evidence>